<proteinExistence type="predicted"/>
<protein>
    <submittedName>
        <fullName evidence="2">Uncharacterized protein</fullName>
    </submittedName>
</protein>
<evidence type="ECO:0000313" key="2">
    <source>
        <dbReference type="EMBL" id="RHA73569.1"/>
    </source>
</evidence>
<accession>A0A413SWG4</accession>
<dbReference type="EMBL" id="QSFT01000034">
    <property type="protein sequence ID" value="RHA73569.1"/>
    <property type="molecule type" value="Genomic_DNA"/>
</dbReference>
<dbReference type="Proteomes" id="UP000283855">
    <property type="component" value="Unassembled WGS sequence"/>
</dbReference>
<name>A0A413SWG4_9BACT</name>
<keyword evidence="1" id="KW-1133">Transmembrane helix</keyword>
<feature type="transmembrane region" description="Helical" evidence="1">
    <location>
        <begin position="66"/>
        <end position="84"/>
    </location>
</feature>
<keyword evidence="1" id="KW-0812">Transmembrane</keyword>
<dbReference type="AlphaFoldDB" id="A0A413SWG4"/>
<evidence type="ECO:0000256" key="1">
    <source>
        <dbReference type="SAM" id="Phobius"/>
    </source>
</evidence>
<keyword evidence="1" id="KW-0472">Membrane</keyword>
<gene>
    <name evidence="2" type="ORF">DW921_12735</name>
</gene>
<comment type="caution">
    <text evidence="2">The sequence shown here is derived from an EMBL/GenBank/DDBJ whole genome shotgun (WGS) entry which is preliminary data.</text>
</comment>
<evidence type="ECO:0000313" key="3">
    <source>
        <dbReference type="Proteomes" id="UP000283855"/>
    </source>
</evidence>
<organism evidence="2 3">
    <name type="scientific">Phocaeicola coprophilus</name>
    <dbReference type="NCBI Taxonomy" id="387090"/>
    <lineage>
        <taxon>Bacteria</taxon>
        <taxon>Pseudomonadati</taxon>
        <taxon>Bacteroidota</taxon>
        <taxon>Bacteroidia</taxon>
        <taxon>Bacteroidales</taxon>
        <taxon>Bacteroidaceae</taxon>
        <taxon>Phocaeicola</taxon>
    </lineage>
</organism>
<reference evidence="2 3" key="1">
    <citation type="submission" date="2018-08" db="EMBL/GenBank/DDBJ databases">
        <title>A genome reference for cultivated species of the human gut microbiota.</title>
        <authorList>
            <person name="Zou Y."/>
            <person name="Xue W."/>
            <person name="Luo G."/>
        </authorList>
    </citation>
    <scope>NUCLEOTIDE SEQUENCE [LARGE SCALE GENOMIC DNA]</scope>
    <source>
        <strain evidence="2 3">AM42-38</strain>
    </source>
</reference>
<sequence length="273" mass="31539">MKSPNYQEVYTRHRGQLIHVGCPTVRIYRCLAIPNEYAQGQPTFLITNIVKSILWLSWKNSLKFAIMKKILSTSFLCLLTVAFLSSCNNVSFDKERFNKLIGRSPSASYTLDVSEGKTETEKTLIVKYNNMVEAIISGSGKNKNGEEITPQEKLEYLRLQNDLVVFIQKNEYNISRELLTKIAEKAQSIEIIEKKTNKDVEGEEPVDLNDYFNSSTDWDDETDWNYTGVEDEESQKAFNKVLEKNGIYWSDQKQCWVKKVKKTAEQAPMVKFR</sequence>